<name>A0A367J915_RHIAZ</name>
<dbReference type="Proteomes" id="UP000252139">
    <property type="component" value="Unassembled WGS sequence"/>
</dbReference>
<reference evidence="2 3" key="1">
    <citation type="journal article" date="2018" name="G3 (Bethesda)">
        <title>Phylogenetic and Phylogenomic Definition of Rhizopus Species.</title>
        <authorList>
            <person name="Gryganskyi A.P."/>
            <person name="Golan J."/>
            <person name="Dolatabadi S."/>
            <person name="Mondo S."/>
            <person name="Robb S."/>
            <person name="Idnurm A."/>
            <person name="Muszewska A."/>
            <person name="Steczkiewicz K."/>
            <person name="Masonjones S."/>
            <person name="Liao H.L."/>
            <person name="Gajdeczka M.T."/>
            <person name="Anike F."/>
            <person name="Vuek A."/>
            <person name="Anishchenko I.M."/>
            <person name="Voigt K."/>
            <person name="de Hoog G.S."/>
            <person name="Smith M.E."/>
            <person name="Heitman J."/>
            <person name="Vilgalys R."/>
            <person name="Stajich J.E."/>
        </authorList>
    </citation>
    <scope>NUCLEOTIDE SEQUENCE [LARGE SCALE GENOMIC DNA]</scope>
    <source>
        <strain evidence="2 3">CBS 357.93</strain>
    </source>
</reference>
<proteinExistence type="predicted"/>
<gene>
    <name evidence="2" type="ORF">CU097_007150</name>
</gene>
<organism evidence="2 3">
    <name type="scientific">Rhizopus azygosporus</name>
    <name type="common">Rhizopus microsporus var. azygosporus</name>
    <dbReference type="NCBI Taxonomy" id="86630"/>
    <lineage>
        <taxon>Eukaryota</taxon>
        <taxon>Fungi</taxon>
        <taxon>Fungi incertae sedis</taxon>
        <taxon>Mucoromycota</taxon>
        <taxon>Mucoromycotina</taxon>
        <taxon>Mucoromycetes</taxon>
        <taxon>Mucorales</taxon>
        <taxon>Mucorineae</taxon>
        <taxon>Rhizopodaceae</taxon>
        <taxon>Rhizopus</taxon>
    </lineage>
</organism>
<sequence length="191" mass="22999">MKSVRFYYRKKFDDQYTFELESNLTIHEFHAIMALFNQVAKRHPPPTSRMYYMMGLFMLWMVAFTVFYYVWIKFHASYILLGLPVFMLLTSFILAWVSKRRMIKFENEILQVCSRLNATENIRGINFRFTRDGLDITHCRYFYKPNYAIDIEMDERFTALNQFHQSNISVPTTAFTINEKQALSMFDYINV</sequence>
<dbReference type="OrthoDB" id="2240884at2759"/>
<keyword evidence="1" id="KW-0472">Membrane</keyword>
<dbReference type="AlphaFoldDB" id="A0A367J915"/>
<comment type="caution">
    <text evidence="2">The sequence shown here is derived from an EMBL/GenBank/DDBJ whole genome shotgun (WGS) entry which is preliminary data.</text>
</comment>
<protein>
    <submittedName>
        <fullName evidence="2">Uncharacterized protein</fullName>
    </submittedName>
</protein>
<keyword evidence="1" id="KW-1133">Transmembrane helix</keyword>
<feature type="transmembrane region" description="Helical" evidence="1">
    <location>
        <begin position="78"/>
        <end position="97"/>
    </location>
</feature>
<evidence type="ECO:0000313" key="3">
    <source>
        <dbReference type="Proteomes" id="UP000252139"/>
    </source>
</evidence>
<evidence type="ECO:0000256" key="1">
    <source>
        <dbReference type="SAM" id="Phobius"/>
    </source>
</evidence>
<dbReference type="EMBL" id="PJQL01001894">
    <property type="protein sequence ID" value="RCH86319.1"/>
    <property type="molecule type" value="Genomic_DNA"/>
</dbReference>
<feature type="transmembrane region" description="Helical" evidence="1">
    <location>
        <begin position="51"/>
        <end position="72"/>
    </location>
</feature>
<keyword evidence="1" id="KW-0812">Transmembrane</keyword>
<accession>A0A367J915</accession>
<evidence type="ECO:0000313" key="2">
    <source>
        <dbReference type="EMBL" id="RCH86319.1"/>
    </source>
</evidence>
<keyword evidence="3" id="KW-1185">Reference proteome</keyword>